<name>A0A3L6QU71_PANMI</name>
<feature type="compositionally biased region" description="Basic and acidic residues" evidence="1">
    <location>
        <begin position="7"/>
        <end position="23"/>
    </location>
</feature>
<organism evidence="2 3">
    <name type="scientific">Panicum miliaceum</name>
    <name type="common">Proso millet</name>
    <name type="synonym">Broomcorn millet</name>
    <dbReference type="NCBI Taxonomy" id="4540"/>
    <lineage>
        <taxon>Eukaryota</taxon>
        <taxon>Viridiplantae</taxon>
        <taxon>Streptophyta</taxon>
        <taxon>Embryophyta</taxon>
        <taxon>Tracheophyta</taxon>
        <taxon>Spermatophyta</taxon>
        <taxon>Magnoliopsida</taxon>
        <taxon>Liliopsida</taxon>
        <taxon>Poales</taxon>
        <taxon>Poaceae</taxon>
        <taxon>PACMAD clade</taxon>
        <taxon>Panicoideae</taxon>
        <taxon>Panicodae</taxon>
        <taxon>Paniceae</taxon>
        <taxon>Panicinae</taxon>
        <taxon>Panicum</taxon>
        <taxon>Panicum sect. Panicum</taxon>
    </lineage>
</organism>
<dbReference type="OrthoDB" id="686547at2759"/>
<keyword evidence="3" id="KW-1185">Reference proteome</keyword>
<reference evidence="3" key="1">
    <citation type="journal article" date="2019" name="Nat. Commun.">
        <title>The genome of broomcorn millet.</title>
        <authorList>
            <person name="Zou C."/>
            <person name="Miki D."/>
            <person name="Li D."/>
            <person name="Tang Q."/>
            <person name="Xiao L."/>
            <person name="Rajput S."/>
            <person name="Deng P."/>
            <person name="Jia W."/>
            <person name="Huang R."/>
            <person name="Zhang M."/>
            <person name="Sun Y."/>
            <person name="Hu J."/>
            <person name="Fu X."/>
            <person name="Schnable P.S."/>
            <person name="Li F."/>
            <person name="Zhang H."/>
            <person name="Feng B."/>
            <person name="Zhu X."/>
            <person name="Liu R."/>
            <person name="Schnable J.C."/>
            <person name="Zhu J.-K."/>
            <person name="Zhang H."/>
        </authorList>
    </citation>
    <scope>NUCLEOTIDE SEQUENCE [LARGE SCALE GENOMIC DNA]</scope>
</reference>
<dbReference type="InterPro" id="IPR007658">
    <property type="entry name" value="DUF594"/>
</dbReference>
<evidence type="ECO:0000256" key="1">
    <source>
        <dbReference type="SAM" id="MobiDB-lite"/>
    </source>
</evidence>
<sequence>MAASSSLDKESRNAQVHMKSEHMESTSYDPVTLAGYGYLVCEKIDDSTSKTGLEITVDRIWSCDVGPPLGTSDGKLLKEIDVWTEMVLYIAPSDNAKSHIEHLANGGEFLTHLWALLLHAGILKREQRSFDEQNTVTSEVQPHLPS</sequence>
<evidence type="ECO:0000313" key="2">
    <source>
        <dbReference type="EMBL" id="RLM87387.1"/>
    </source>
</evidence>
<dbReference type="Proteomes" id="UP000275267">
    <property type="component" value="Unassembled WGS sequence"/>
</dbReference>
<comment type="caution">
    <text evidence="2">The sequence shown here is derived from an EMBL/GenBank/DDBJ whole genome shotgun (WGS) entry which is preliminary data.</text>
</comment>
<feature type="region of interest" description="Disordered" evidence="1">
    <location>
        <begin position="1"/>
        <end position="23"/>
    </location>
</feature>
<dbReference type="Pfam" id="PF04578">
    <property type="entry name" value="DUF594"/>
    <property type="match status" value="1"/>
</dbReference>
<dbReference type="EMBL" id="PQIB02000011">
    <property type="protein sequence ID" value="RLM87387.1"/>
    <property type="molecule type" value="Genomic_DNA"/>
</dbReference>
<dbReference type="STRING" id="4540.A0A3L6QU71"/>
<protein>
    <submittedName>
        <fullName evidence="2">Uncharacterized protein</fullName>
    </submittedName>
</protein>
<accession>A0A3L6QU71</accession>
<dbReference type="AlphaFoldDB" id="A0A3L6QU71"/>
<evidence type="ECO:0000313" key="3">
    <source>
        <dbReference type="Proteomes" id="UP000275267"/>
    </source>
</evidence>
<gene>
    <name evidence="2" type="ORF">C2845_PM04G00260</name>
</gene>
<proteinExistence type="predicted"/>